<dbReference type="Gene3D" id="1.10.8.640">
    <property type="entry name" value="Cytochrome C biogenesis protein"/>
    <property type="match status" value="1"/>
</dbReference>
<keyword evidence="2 5" id="KW-0349">Heme</keyword>
<accession>A0AAU7YXC4</accession>
<evidence type="ECO:0000256" key="1">
    <source>
        <dbReference type="ARBA" id="ARBA00010342"/>
    </source>
</evidence>
<dbReference type="Pfam" id="PF03918">
    <property type="entry name" value="CcmH"/>
    <property type="match status" value="1"/>
</dbReference>
<name>A0AAU7YXC4_9BACT</name>
<protein>
    <recommendedName>
        <fullName evidence="5">Cytochrome c-type biogenesis protein</fullName>
    </recommendedName>
</protein>
<gene>
    <name evidence="7" type="ORF">RBB81_16680</name>
</gene>
<feature type="transmembrane region" description="Helical" evidence="5">
    <location>
        <begin position="40"/>
        <end position="57"/>
    </location>
</feature>
<dbReference type="InterPro" id="IPR005616">
    <property type="entry name" value="CcmH/CycL/Ccl2/NrfF_N"/>
</dbReference>
<keyword evidence="5" id="KW-1133">Transmembrane helix</keyword>
<dbReference type="EMBL" id="CP132938">
    <property type="protein sequence ID" value="XCB21208.1"/>
    <property type="molecule type" value="Genomic_DNA"/>
</dbReference>
<evidence type="ECO:0000256" key="2">
    <source>
        <dbReference type="ARBA" id="ARBA00022617"/>
    </source>
</evidence>
<proteinExistence type="inferred from homology"/>
<reference evidence="7" key="2">
    <citation type="journal article" date="2024" name="Environ. Microbiol.">
        <title>Genome analysis and description of Tunturibacter gen. nov. expands the diversity of Terriglobia in tundra soils.</title>
        <authorList>
            <person name="Messyasz A."/>
            <person name="Mannisto M.K."/>
            <person name="Kerkhof L.J."/>
            <person name="Haggblom M.M."/>
        </authorList>
    </citation>
    <scope>NUCLEOTIDE SEQUENCE</scope>
    <source>
        <strain evidence="7">M8UP39</strain>
    </source>
</reference>
<dbReference type="KEGG" id="tgi:RBB81_16680"/>
<keyword evidence="5" id="KW-0812">Transmembrane</keyword>
<keyword evidence="5" id="KW-0732">Signal</keyword>
<dbReference type="AlphaFoldDB" id="A0AAU7YXC4"/>
<feature type="domain" description="CcmH/CycL/Ccl2/NrfF N-terminal" evidence="6">
    <location>
        <begin position="59"/>
        <end position="165"/>
    </location>
</feature>
<organism evidence="7">
    <name type="scientific">Tunturiibacter gelidiferens</name>
    <dbReference type="NCBI Taxonomy" id="3069689"/>
    <lineage>
        <taxon>Bacteria</taxon>
        <taxon>Pseudomonadati</taxon>
        <taxon>Acidobacteriota</taxon>
        <taxon>Terriglobia</taxon>
        <taxon>Terriglobales</taxon>
        <taxon>Acidobacteriaceae</taxon>
        <taxon>Tunturiibacter</taxon>
    </lineage>
</organism>
<reference evidence="7" key="1">
    <citation type="submission" date="2023-08" db="EMBL/GenBank/DDBJ databases">
        <authorList>
            <person name="Messyasz A."/>
            <person name="Mannisto M.K."/>
            <person name="Kerkhof L.J."/>
            <person name="Haggblom M."/>
        </authorList>
    </citation>
    <scope>NUCLEOTIDE SEQUENCE</scope>
    <source>
        <strain evidence="7">M8UP39</strain>
    </source>
</reference>
<evidence type="ECO:0000256" key="5">
    <source>
        <dbReference type="RuleBase" id="RU364112"/>
    </source>
</evidence>
<keyword evidence="4 5" id="KW-0408">Iron</keyword>
<dbReference type="RefSeq" id="WP_353071443.1">
    <property type="nucleotide sequence ID" value="NZ_CP132938.1"/>
</dbReference>
<keyword evidence="3 5" id="KW-0479">Metal-binding</keyword>
<evidence type="ECO:0000256" key="4">
    <source>
        <dbReference type="ARBA" id="ARBA00023004"/>
    </source>
</evidence>
<dbReference type="InterPro" id="IPR038297">
    <property type="entry name" value="CcmH/CycL/NrfF/Ccl2_sf"/>
</dbReference>
<evidence type="ECO:0000259" key="6">
    <source>
        <dbReference type="Pfam" id="PF03918"/>
    </source>
</evidence>
<keyword evidence="5" id="KW-0472">Membrane</keyword>
<comment type="similarity">
    <text evidence="1 5">Belongs to the CcmH/CycL/Ccl2/NrfF family.</text>
</comment>
<sequence length="192" mass="20652">MFEGLRQRLSCRTGPLRVGRPLRDLFTPLGAAPVGRFRRFAGAGLVCLLAVVMLGATPDSRFQKMGHEMICTCGCGQVLLECNHVGCPVSPVMISELHSGIDGGGTDTSIFNWFETKYGATVLAAPIRGGFDNVAWIAPMAVFLLATIGTGFLVKMWSARSARSAQRRAVSAAGTVMGGDAVRERIRRETEY</sequence>
<comment type="function">
    <text evidence="5">Possible subunit of a heme lyase.</text>
</comment>
<feature type="transmembrane region" description="Helical" evidence="5">
    <location>
        <begin position="134"/>
        <end position="154"/>
    </location>
</feature>
<evidence type="ECO:0000256" key="3">
    <source>
        <dbReference type="ARBA" id="ARBA00022723"/>
    </source>
</evidence>
<dbReference type="GO" id="GO:0046872">
    <property type="term" value="F:metal ion binding"/>
    <property type="evidence" value="ECO:0007669"/>
    <property type="project" value="UniProtKB-KW"/>
</dbReference>
<evidence type="ECO:0000313" key="7">
    <source>
        <dbReference type="EMBL" id="XCB21208.1"/>
    </source>
</evidence>